<accession>A0ABU9KVK1</accession>
<evidence type="ECO:0000259" key="1">
    <source>
        <dbReference type="SMART" id="SM00359"/>
    </source>
</evidence>
<keyword evidence="3" id="KW-1185">Reference proteome</keyword>
<dbReference type="Proteomes" id="UP001396646">
    <property type="component" value="Unassembled WGS sequence"/>
</dbReference>
<proteinExistence type="predicted"/>
<dbReference type="Pfam" id="PF01472">
    <property type="entry name" value="PUA"/>
    <property type="match status" value="1"/>
</dbReference>
<dbReference type="SUPFAM" id="SSF88697">
    <property type="entry name" value="PUA domain-like"/>
    <property type="match status" value="1"/>
</dbReference>
<dbReference type="NCBIfam" id="TIGR00451">
    <property type="entry name" value="unchar_dom_2"/>
    <property type="match status" value="1"/>
</dbReference>
<gene>
    <name evidence="2" type="ORF">WOA13_08150</name>
</gene>
<dbReference type="InterPro" id="IPR002478">
    <property type="entry name" value="PUA"/>
</dbReference>
<dbReference type="CDD" id="cd21149">
    <property type="entry name" value="PUA_archaeosine_TGT"/>
    <property type="match status" value="1"/>
</dbReference>
<dbReference type="InterPro" id="IPR038250">
    <property type="entry name" value="TGT_C2_sf"/>
</dbReference>
<dbReference type="SMART" id="SM00359">
    <property type="entry name" value="PUA"/>
    <property type="match status" value="1"/>
</dbReference>
<name>A0ABU9KVK1_9EURY</name>
<dbReference type="InterPro" id="IPR029402">
    <property type="entry name" value="TGT_C2"/>
</dbReference>
<organism evidence="2 3">
    <name type="scientific">Methanococcoides cohabitans</name>
    <dbReference type="NCBI Taxonomy" id="3136559"/>
    <lineage>
        <taxon>Archaea</taxon>
        <taxon>Methanobacteriati</taxon>
        <taxon>Methanobacteriota</taxon>
        <taxon>Stenosarchaea group</taxon>
        <taxon>Methanomicrobia</taxon>
        <taxon>Methanosarcinales</taxon>
        <taxon>Methanosarcinaceae</taxon>
        <taxon>Methanococcoides</taxon>
    </lineage>
</organism>
<evidence type="ECO:0000313" key="3">
    <source>
        <dbReference type="Proteomes" id="UP001396646"/>
    </source>
</evidence>
<evidence type="ECO:0000313" key="2">
    <source>
        <dbReference type="EMBL" id="MEL4305788.1"/>
    </source>
</evidence>
<dbReference type="InterPro" id="IPR015947">
    <property type="entry name" value="PUA-like_sf"/>
</dbReference>
<dbReference type="SUPFAM" id="SSF88802">
    <property type="entry name" value="Pre-PUA domain"/>
    <property type="match status" value="1"/>
</dbReference>
<reference evidence="2 3" key="1">
    <citation type="submission" date="2024-04" db="EMBL/GenBank/DDBJ databases">
        <title>Methanococcoides sp. LMO-2.</title>
        <authorList>
            <person name="Liang L."/>
        </authorList>
    </citation>
    <scope>NUCLEOTIDE SEQUENCE [LARGE SCALE GENOMIC DNA]</scope>
    <source>
        <strain evidence="2 3">LMO-2</strain>
    </source>
</reference>
<feature type="domain" description="PUA" evidence="1">
    <location>
        <begin position="81"/>
        <end position="155"/>
    </location>
</feature>
<dbReference type="InterPro" id="IPR036974">
    <property type="entry name" value="PUA_sf"/>
</dbReference>
<dbReference type="RefSeq" id="WP_342127419.1">
    <property type="nucleotide sequence ID" value="NZ_JBCAUS010000006.1"/>
</dbReference>
<dbReference type="EMBL" id="JBCAUS010000006">
    <property type="protein sequence ID" value="MEL4305788.1"/>
    <property type="molecule type" value="Genomic_DNA"/>
</dbReference>
<protein>
    <submittedName>
        <fullName evidence="2">PUA domain-containing protein</fullName>
    </submittedName>
</protein>
<dbReference type="Gene3D" id="3.10.450.90">
    <property type="entry name" value="ArcTGT, C2 domain"/>
    <property type="match status" value="1"/>
</dbReference>
<dbReference type="Pfam" id="PF14810">
    <property type="entry name" value="TGT_C2"/>
    <property type="match status" value="1"/>
</dbReference>
<dbReference type="Gene3D" id="2.30.130.10">
    <property type="entry name" value="PUA domain"/>
    <property type="match status" value="1"/>
</dbReference>
<sequence length="156" mass="16861">MDKKAKMIKRVRVMADYQFGKGCGEILFPDNITFQLSRTKRIRQIMLDGKRVATARAKDGMLTLSMEAAATVHSHIPAPGLRVTVCDDAVPFVAKGKTTFAKHVTAIDPGLRSGDEVIVVDENDNAIATGQLMLSPDEVEALDTGAAVDVRCGCEQ</sequence>
<comment type="caution">
    <text evidence="2">The sequence shown here is derived from an EMBL/GenBank/DDBJ whole genome shotgun (WGS) entry which is preliminary data.</text>
</comment>
<dbReference type="InterPro" id="IPR004521">
    <property type="entry name" value="Uncharacterised_CHP00451"/>
</dbReference>
<dbReference type="PROSITE" id="PS50890">
    <property type="entry name" value="PUA"/>
    <property type="match status" value="1"/>
</dbReference>